<dbReference type="KEGG" id="hcv:FTV88_2842"/>
<organism evidence="1 2">
    <name type="scientific">Heliorestis convoluta</name>
    <dbReference type="NCBI Taxonomy" id="356322"/>
    <lineage>
        <taxon>Bacteria</taxon>
        <taxon>Bacillati</taxon>
        <taxon>Bacillota</taxon>
        <taxon>Clostridia</taxon>
        <taxon>Eubacteriales</taxon>
        <taxon>Heliobacteriaceae</taxon>
        <taxon>Heliorestis</taxon>
    </lineage>
</organism>
<evidence type="ECO:0000313" key="1">
    <source>
        <dbReference type="EMBL" id="QGG48931.1"/>
    </source>
</evidence>
<reference evidence="2" key="1">
    <citation type="submission" date="2019-11" db="EMBL/GenBank/DDBJ databases">
        <title>Genome sequence of Heliorestis convoluta strain HH, an alkaliphilic and minimalistic phototrophic bacterium from a soda lake in Egypt.</title>
        <authorList>
            <person name="Dewey E.D."/>
            <person name="Stokes L.M."/>
            <person name="Burchell B.M."/>
            <person name="Shaffer K.N."/>
            <person name="Huntington A.M."/>
            <person name="Baker J.M."/>
            <person name="Nadendla S."/>
            <person name="Giglio M.G."/>
            <person name="Touchman J.W."/>
            <person name="Blankenship R.E."/>
            <person name="Madigan M.T."/>
            <person name="Sattley W.M."/>
        </authorList>
    </citation>
    <scope>NUCLEOTIDE SEQUENCE [LARGE SCALE GENOMIC DNA]</scope>
    <source>
        <strain evidence="2">HH</strain>
    </source>
</reference>
<protein>
    <submittedName>
        <fullName evidence="1">Uncharacterized protein</fullName>
    </submittedName>
</protein>
<sequence>MAFGEPRRFFFFYKYRFFQWLKTMEWFQQNIVVTGSS</sequence>
<dbReference type="AlphaFoldDB" id="A0A5Q2N3M9"/>
<proteinExistence type="predicted"/>
<keyword evidence="2" id="KW-1185">Reference proteome</keyword>
<accession>A0A5Q2N3M9</accession>
<gene>
    <name evidence="1" type="ORF">FTV88_2842</name>
</gene>
<evidence type="ECO:0000313" key="2">
    <source>
        <dbReference type="Proteomes" id="UP000366051"/>
    </source>
</evidence>
<name>A0A5Q2N3M9_9FIRM</name>
<dbReference type="EMBL" id="CP045875">
    <property type="protein sequence ID" value="QGG48931.1"/>
    <property type="molecule type" value="Genomic_DNA"/>
</dbReference>
<dbReference type="Proteomes" id="UP000366051">
    <property type="component" value="Chromosome"/>
</dbReference>